<keyword evidence="4 7" id="KW-0547">Nucleotide-binding</keyword>
<dbReference type="InterPro" id="IPR017441">
    <property type="entry name" value="Protein_kinase_ATP_BS"/>
</dbReference>
<dbReference type="PANTHER" id="PTHR43289">
    <property type="entry name" value="MITOGEN-ACTIVATED PROTEIN KINASE KINASE KINASE 20-RELATED"/>
    <property type="match status" value="1"/>
</dbReference>
<dbReference type="AlphaFoldDB" id="A0A8E6B6Q0"/>
<dbReference type="FunFam" id="1.10.510.10:FF:000021">
    <property type="entry name" value="Serine/threonine protein kinase"/>
    <property type="match status" value="1"/>
</dbReference>
<dbReference type="PROSITE" id="PS00107">
    <property type="entry name" value="PROTEIN_KINASE_ATP"/>
    <property type="match status" value="1"/>
</dbReference>
<dbReference type="InterPro" id="IPR011009">
    <property type="entry name" value="Kinase-like_dom_sf"/>
</dbReference>
<evidence type="ECO:0000256" key="1">
    <source>
        <dbReference type="ARBA" id="ARBA00012513"/>
    </source>
</evidence>
<proteinExistence type="predicted"/>
<keyword evidence="5 10" id="KW-0418">Kinase</keyword>
<evidence type="ECO:0000256" key="2">
    <source>
        <dbReference type="ARBA" id="ARBA00022527"/>
    </source>
</evidence>
<feature type="binding site" evidence="7">
    <location>
        <position position="128"/>
    </location>
    <ligand>
        <name>ATP</name>
        <dbReference type="ChEBI" id="CHEBI:30616"/>
    </ligand>
</feature>
<feature type="transmembrane region" description="Helical" evidence="8">
    <location>
        <begin position="380"/>
        <end position="402"/>
    </location>
</feature>
<evidence type="ECO:0000256" key="7">
    <source>
        <dbReference type="PROSITE-ProRule" id="PRU10141"/>
    </source>
</evidence>
<keyword evidence="11" id="KW-1185">Reference proteome</keyword>
<dbReference type="InterPro" id="IPR008271">
    <property type="entry name" value="Ser/Thr_kinase_AS"/>
</dbReference>
<dbReference type="SMART" id="SM00220">
    <property type="entry name" value="S_TKc"/>
    <property type="match status" value="1"/>
</dbReference>
<organism evidence="10 11">
    <name type="scientific">Telmatocola sphagniphila</name>
    <dbReference type="NCBI Taxonomy" id="1123043"/>
    <lineage>
        <taxon>Bacteria</taxon>
        <taxon>Pseudomonadati</taxon>
        <taxon>Planctomycetota</taxon>
        <taxon>Planctomycetia</taxon>
        <taxon>Gemmatales</taxon>
        <taxon>Gemmataceae</taxon>
    </lineage>
</organism>
<dbReference type="Gene3D" id="1.10.10.1320">
    <property type="entry name" value="Anti-sigma factor, zinc-finger domain"/>
    <property type="match status" value="1"/>
</dbReference>
<protein>
    <recommendedName>
        <fullName evidence="1">non-specific serine/threonine protein kinase</fullName>
        <ecNumber evidence="1">2.7.11.1</ecNumber>
    </recommendedName>
</protein>
<dbReference type="PROSITE" id="PS00108">
    <property type="entry name" value="PROTEIN_KINASE_ST"/>
    <property type="match status" value="1"/>
</dbReference>
<dbReference type="PANTHER" id="PTHR43289:SF6">
    <property type="entry name" value="SERINE_THREONINE-PROTEIN KINASE NEKL-3"/>
    <property type="match status" value="1"/>
</dbReference>
<evidence type="ECO:0000256" key="3">
    <source>
        <dbReference type="ARBA" id="ARBA00022679"/>
    </source>
</evidence>
<evidence type="ECO:0000256" key="4">
    <source>
        <dbReference type="ARBA" id="ARBA00022741"/>
    </source>
</evidence>
<evidence type="ECO:0000256" key="5">
    <source>
        <dbReference type="ARBA" id="ARBA00022777"/>
    </source>
</evidence>
<dbReference type="InterPro" id="IPR041916">
    <property type="entry name" value="Anti_sigma_zinc_sf"/>
</dbReference>
<sequence>MNLDEHLSNDSLTLIAQGSLNTEQETQASAHLDHCTLCQAALERTSGGAEWWTETATQLRVDEDDLPPPGSESWSAVDFSVDFLDPADNPSLLGLLAEYEIHGILGRGGMGVVLKARDTQLNRFVAIKALGPQWASSEVARRRFAREAQAAAAVVHPNVIAIHQVQANGRLPFIVMPLIPGESLQQRLAARGQLELIEVLRIAMQAAAGLAVAHEQGLVHRDVKPANILLEPGIERAVLTDFGLARAADDRTLTQWGVIAGTPAYMSPEQSRGEPIDGRSDLFSLGCVMFEMATGETPFQSESTLALLRRICEESAPAPSRLNKQLPPWFDSIVLRLLSKNPEDRYCSAREVSKLLENCLAHMQDPATQLPVELKKKFRWFRWLALSFGLLAMIGFCVYLCYREKPIEKIESPPEIKEEFDPSWNWGDKELRDIRERLDALTPGSPH</sequence>
<dbReference type="InterPro" id="IPR000719">
    <property type="entry name" value="Prot_kinase_dom"/>
</dbReference>
<reference evidence="10" key="1">
    <citation type="submission" date="2021-05" db="EMBL/GenBank/DDBJ databases">
        <title>Complete genome sequence of the cellulolytic planctomycete Telmatocola sphagniphila SP2T and characterization of the first cellulase from planctomycetes.</title>
        <authorList>
            <person name="Rakitin A.L."/>
            <person name="Beletsky A.V."/>
            <person name="Naumoff D.G."/>
            <person name="Kulichevskaya I.S."/>
            <person name="Mardanov A.V."/>
            <person name="Ravin N.V."/>
            <person name="Dedysh S.N."/>
        </authorList>
    </citation>
    <scope>NUCLEOTIDE SEQUENCE</scope>
    <source>
        <strain evidence="10">SP2T</strain>
    </source>
</reference>
<dbReference type="Gene3D" id="3.30.200.20">
    <property type="entry name" value="Phosphorylase Kinase, domain 1"/>
    <property type="match status" value="1"/>
</dbReference>
<keyword evidence="8" id="KW-1133">Transmembrane helix</keyword>
<dbReference type="EMBL" id="CP074694">
    <property type="protein sequence ID" value="QVL32907.1"/>
    <property type="molecule type" value="Genomic_DNA"/>
</dbReference>
<dbReference type="Gene3D" id="1.10.510.10">
    <property type="entry name" value="Transferase(Phosphotransferase) domain 1"/>
    <property type="match status" value="1"/>
</dbReference>
<dbReference type="KEGG" id="tsph:KIH39_03035"/>
<keyword evidence="6 7" id="KW-0067">ATP-binding</keyword>
<name>A0A8E6B6Q0_9BACT</name>
<evidence type="ECO:0000256" key="8">
    <source>
        <dbReference type="SAM" id="Phobius"/>
    </source>
</evidence>
<dbReference type="Proteomes" id="UP000676194">
    <property type="component" value="Chromosome"/>
</dbReference>
<keyword evidence="8" id="KW-0472">Membrane</keyword>
<accession>A0A8E6B6Q0</accession>
<dbReference type="RefSeq" id="WP_213497797.1">
    <property type="nucleotide sequence ID" value="NZ_CP074694.1"/>
</dbReference>
<dbReference type="EC" id="2.7.11.1" evidence="1"/>
<dbReference type="CDD" id="cd14014">
    <property type="entry name" value="STKc_PknB_like"/>
    <property type="match status" value="1"/>
</dbReference>
<evidence type="ECO:0000313" key="10">
    <source>
        <dbReference type="EMBL" id="QVL32907.1"/>
    </source>
</evidence>
<feature type="domain" description="Protein kinase" evidence="9">
    <location>
        <begin position="99"/>
        <end position="360"/>
    </location>
</feature>
<dbReference type="SUPFAM" id="SSF56112">
    <property type="entry name" value="Protein kinase-like (PK-like)"/>
    <property type="match status" value="1"/>
</dbReference>
<dbReference type="GO" id="GO:0004674">
    <property type="term" value="F:protein serine/threonine kinase activity"/>
    <property type="evidence" value="ECO:0007669"/>
    <property type="project" value="UniProtKB-KW"/>
</dbReference>
<dbReference type="GO" id="GO:0005524">
    <property type="term" value="F:ATP binding"/>
    <property type="evidence" value="ECO:0007669"/>
    <property type="project" value="UniProtKB-UniRule"/>
</dbReference>
<evidence type="ECO:0000256" key="6">
    <source>
        <dbReference type="ARBA" id="ARBA00022840"/>
    </source>
</evidence>
<dbReference type="PROSITE" id="PS50011">
    <property type="entry name" value="PROTEIN_KINASE_DOM"/>
    <property type="match status" value="1"/>
</dbReference>
<gene>
    <name evidence="10" type="ORF">KIH39_03035</name>
</gene>
<keyword evidence="2 10" id="KW-0723">Serine/threonine-protein kinase</keyword>
<keyword evidence="8" id="KW-0812">Transmembrane</keyword>
<keyword evidence="3" id="KW-0808">Transferase</keyword>
<dbReference type="Pfam" id="PF00069">
    <property type="entry name" value="Pkinase"/>
    <property type="match status" value="1"/>
</dbReference>
<evidence type="ECO:0000259" key="9">
    <source>
        <dbReference type="PROSITE" id="PS50011"/>
    </source>
</evidence>
<evidence type="ECO:0000313" key="11">
    <source>
        <dbReference type="Proteomes" id="UP000676194"/>
    </source>
</evidence>